<protein>
    <submittedName>
        <fullName evidence="1">Uncharacterized protein</fullName>
    </submittedName>
</protein>
<organism evidence="1 2">
    <name type="scientific">Thiomicrorhabdus lithotrophica</name>
    <dbReference type="NCBI Taxonomy" id="2949997"/>
    <lineage>
        <taxon>Bacteria</taxon>
        <taxon>Pseudomonadati</taxon>
        <taxon>Pseudomonadota</taxon>
        <taxon>Gammaproteobacteria</taxon>
        <taxon>Thiotrichales</taxon>
        <taxon>Piscirickettsiaceae</taxon>
        <taxon>Thiomicrorhabdus</taxon>
    </lineage>
</organism>
<dbReference type="Proteomes" id="UP001222275">
    <property type="component" value="Chromosome"/>
</dbReference>
<reference evidence="1 2" key="1">
    <citation type="submission" date="2022-06" db="EMBL/GenBank/DDBJ databases">
        <title>Thiomicrohabdus sp. nov, an obligately chemolithoautotrophic, sulfur-oxidizing bacterium isolated from beach of Guanyin Mountain. Amoy.</title>
        <authorList>
            <person name="Zhu H."/>
        </authorList>
    </citation>
    <scope>NUCLEOTIDE SEQUENCE [LARGE SCALE GENOMIC DNA]</scope>
    <source>
        <strain evidence="1 2">XGS-01</strain>
    </source>
</reference>
<gene>
    <name evidence="1" type="ORF">NR989_09195</name>
</gene>
<dbReference type="EMBL" id="CP102381">
    <property type="protein sequence ID" value="WEJ62183.1"/>
    <property type="molecule type" value="Genomic_DNA"/>
</dbReference>
<evidence type="ECO:0000313" key="1">
    <source>
        <dbReference type="EMBL" id="WEJ62183.1"/>
    </source>
</evidence>
<keyword evidence="2" id="KW-1185">Reference proteome</keyword>
<proteinExistence type="predicted"/>
<sequence>MPIIYKEVEVEVEAELDDFETEDLIEELRSRKTYNQEDSVPAAWFDLNTTGIPVDVVLHDLFKDCTGYDYFKLQQLIETKK</sequence>
<accession>A0ABY8C892</accession>
<dbReference type="RefSeq" id="WP_275594440.1">
    <property type="nucleotide sequence ID" value="NZ_CP102381.1"/>
</dbReference>
<name>A0ABY8C892_9GAMM</name>
<evidence type="ECO:0000313" key="2">
    <source>
        <dbReference type="Proteomes" id="UP001222275"/>
    </source>
</evidence>